<evidence type="ECO:0000313" key="3">
    <source>
        <dbReference type="EMBL" id="AKB34512.1"/>
    </source>
</evidence>
<dbReference type="Pfam" id="PF07895">
    <property type="entry name" value="DUF1673"/>
    <property type="match status" value="1"/>
</dbReference>
<evidence type="ECO:0000256" key="1">
    <source>
        <dbReference type="SAM" id="MobiDB-lite"/>
    </source>
</evidence>
<proteinExistence type="predicted"/>
<organism evidence="3 4">
    <name type="scientific">Methanosarcina siciliae HI350</name>
    <dbReference type="NCBI Taxonomy" id="1434119"/>
    <lineage>
        <taxon>Archaea</taxon>
        <taxon>Methanobacteriati</taxon>
        <taxon>Methanobacteriota</taxon>
        <taxon>Stenosarchaea group</taxon>
        <taxon>Methanomicrobia</taxon>
        <taxon>Methanosarcinales</taxon>
        <taxon>Methanosarcinaceae</taxon>
        <taxon>Methanosarcina</taxon>
    </lineage>
</organism>
<keyword evidence="2" id="KW-0812">Transmembrane</keyword>
<dbReference type="EMBL" id="CP009507">
    <property type="protein sequence ID" value="AKB34512.1"/>
    <property type="molecule type" value="Genomic_DNA"/>
</dbReference>
<feature type="transmembrane region" description="Helical" evidence="2">
    <location>
        <begin position="113"/>
        <end position="132"/>
    </location>
</feature>
<gene>
    <name evidence="3" type="ORF">MSSIH_3822</name>
</gene>
<keyword evidence="2" id="KW-1133">Transmembrane helix</keyword>
<feature type="transmembrane region" description="Helical" evidence="2">
    <location>
        <begin position="83"/>
        <end position="101"/>
    </location>
</feature>
<accession>A0A0E3PI19</accession>
<feature type="transmembrane region" description="Helical" evidence="2">
    <location>
        <begin position="60"/>
        <end position="77"/>
    </location>
</feature>
<dbReference type="Proteomes" id="UP000033092">
    <property type="component" value="Chromosome"/>
</dbReference>
<dbReference type="AlphaFoldDB" id="A0A0E3PI19"/>
<evidence type="ECO:0000313" key="4">
    <source>
        <dbReference type="Proteomes" id="UP000033092"/>
    </source>
</evidence>
<dbReference type="GeneID" id="41608015"/>
<feature type="transmembrane region" description="Helical" evidence="2">
    <location>
        <begin position="138"/>
        <end position="157"/>
    </location>
</feature>
<feature type="compositionally biased region" description="Basic and acidic residues" evidence="1">
    <location>
        <begin position="34"/>
        <end position="52"/>
    </location>
</feature>
<dbReference type="InterPro" id="IPR012874">
    <property type="entry name" value="DUF1673_METspp"/>
</dbReference>
<dbReference type="HOGENOM" id="CLU_1574962_0_0_2"/>
<sequence>MNWEVEYIKKLMGWCPNAKASEIRSQISPANFEANDRSGGEKGDRPGREKTPIKRNSKQFLFSFFVSICIIIAGIASTIMESLMNFVFVLMGFGLLLDTLSKSETNAKLSKRMSICSTILSSAMCLGLYFYFKSSGSLVTAKLFALFGIFIAILAIYSTISTVRKKAYEEAF</sequence>
<dbReference type="PATRIC" id="fig|1434119.4.peg.4955"/>
<keyword evidence="2" id="KW-0472">Membrane</keyword>
<evidence type="ECO:0000256" key="2">
    <source>
        <dbReference type="SAM" id="Phobius"/>
    </source>
</evidence>
<feature type="region of interest" description="Disordered" evidence="1">
    <location>
        <begin position="32"/>
        <end position="52"/>
    </location>
</feature>
<name>A0A0E3PI19_9EURY</name>
<reference evidence="3 4" key="1">
    <citation type="submission" date="2014-07" db="EMBL/GenBank/DDBJ databases">
        <title>Methanogenic archaea and the global carbon cycle.</title>
        <authorList>
            <person name="Henriksen J.R."/>
            <person name="Luke J."/>
            <person name="Reinhart S."/>
            <person name="Benedict M.N."/>
            <person name="Youngblut N.D."/>
            <person name="Metcalf M.E."/>
            <person name="Whitaker R.J."/>
            <person name="Metcalf W.W."/>
        </authorList>
    </citation>
    <scope>NUCLEOTIDE SEQUENCE [LARGE SCALE GENOMIC DNA]</scope>
    <source>
        <strain evidence="3 4">HI350</strain>
    </source>
</reference>
<dbReference type="KEGG" id="msz:MSSIH_3822"/>
<protein>
    <submittedName>
        <fullName evidence="3">Uncharacterized protein</fullName>
    </submittedName>
</protein>
<dbReference type="RefSeq" id="WP_222702738.1">
    <property type="nucleotide sequence ID" value="NZ_CP009507.1"/>
</dbReference>